<dbReference type="Pfam" id="PF18884">
    <property type="entry name" value="TSP3_bac"/>
    <property type="match status" value="2"/>
</dbReference>
<dbReference type="InterPro" id="IPR050991">
    <property type="entry name" value="ECM_Regulatory_Proteins"/>
</dbReference>
<evidence type="ECO:0000256" key="2">
    <source>
        <dbReference type="ARBA" id="ARBA00022525"/>
    </source>
</evidence>
<comment type="caution">
    <text evidence="9">The sequence shown here is derived from an EMBL/GenBank/DDBJ whole genome shotgun (WGS) entry which is preliminary data.</text>
</comment>
<evidence type="ECO:0000256" key="4">
    <source>
        <dbReference type="ARBA" id="ARBA00022737"/>
    </source>
</evidence>
<dbReference type="Proteomes" id="UP000177878">
    <property type="component" value="Unassembled WGS sequence"/>
</dbReference>
<feature type="compositionally biased region" description="Low complexity" evidence="6">
    <location>
        <begin position="235"/>
        <end position="244"/>
    </location>
</feature>
<evidence type="ECO:0000256" key="6">
    <source>
        <dbReference type="SAM" id="MobiDB-lite"/>
    </source>
</evidence>
<feature type="chain" id="PRO_5009521134" description="Fibronectin type-III domain-containing protein" evidence="7">
    <location>
        <begin position="29"/>
        <end position="618"/>
    </location>
</feature>
<name>A0A1F5S0D7_9BACT</name>
<dbReference type="InterPro" id="IPR013783">
    <property type="entry name" value="Ig-like_fold"/>
</dbReference>
<feature type="region of interest" description="Disordered" evidence="6">
    <location>
        <begin position="220"/>
        <end position="247"/>
    </location>
</feature>
<dbReference type="PROSITE" id="PS50853">
    <property type="entry name" value="FN3"/>
    <property type="match status" value="2"/>
</dbReference>
<evidence type="ECO:0000313" key="9">
    <source>
        <dbReference type="EMBL" id="OGF20124.1"/>
    </source>
</evidence>
<dbReference type="InterPro" id="IPR036116">
    <property type="entry name" value="FN3_sf"/>
</dbReference>
<organism evidence="9 10">
    <name type="scientific">Candidatus Falkowbacteria bacterium RIFCSPLOWO2_02_FULL_45_15</name>
    <dbReference type="NCBI Taxonomy" id="1797988"/>
    <lineage>
        <taxon>Bacteria</taxon>
        <taxon>Candidatus Falkowiibacteriota</taxon>
    </lineage>
</organism>
<comment type="subcellular location">
    <subcellularLocation>
        <location evidence="1">Secreted</location>
    </subcellularLocation>
</comment>
<sequence>MKTRFILFFLIITALALAGVSFAGSAFALTYEGTIGGGDGAVIGAPSAPTSVSAVASGYTSVDISWSAVAGASGYKVYRNATDGNWDSAALATTTTASTTSFGDTALTSGATYYYKVKSYNSSQTSDFSSTASAVTNALGVPANLAASVQSTTAINLSWSAVTGVDGYKLYRNDGLVATQAGLTYSDTGLSAGTSYSYKVKSYIGSVESALSSAVSATTQSAPAAPSGGGGGGSSPSAPSSVSSNNVPLTLSATQTGTVSYAFPDSSSAKVEVPAGAVGSATTFSAAQGTLNAAQTPVQTAGAFMVGDSVFNITAQDASGNLVRDFSGALTITLAVPELPADTNDLAVYYFNDATGAWVEVPGASFNPTTKSVVFSVNHLTTFAIFKAAGTPATLATNSPGSGQVLGEKITASLSGAVSDYVSAQKRLLKTIDKKLTKRLSGRILLQVQDKGEAWYVEPVSQIRYYLADGARAYGALRKFGLGITNKDLEKIPVGIEQRFLDTDTDGDGLADKLEEGLGTDVSNTDTDGDGVSDYDEAVKNKTNPLGEGKLVYNTPLTNRLKGRIVLQVESRGEAWYINPVDGKRYYLKDGSAAYQVMRYLSLGITNSDIQKVGIGDL</sequence>
<dbReference type="SMART" id="SM00060">
    <property type="entry name" value="FN3"/>
    <property type="match status" value="2"/>
</dbReference>
<reference evidence="9 10" key="1">
    <citation type="journal article" date="2016" name="Nat. Commun.">
        <title>Thousands of microbial genomes shed light on interconnected biogeochemical processes in an aquifer system.</title>
        <authorList>
            <person name="Anantharaman K."/>
            <person name="Brown C.T."/>
            <person name="Hug L.A."/>
            <person name="Sharon I."/>
            <person name="Castelle C.J."/>
            <person name="Probst A.J."/>
            <person name="Thomas B.C."/>
            <person name="Singh A."/>
            <person name="Wilkins M.J."/>
            <person name="Karaoz U."/>
            <person name="Brodie E.L."/>
            <person name="Williams K.H."/>
            <person name="Hubbard S.S."/>
            <person name="Banfield J.F."/>
        </authorList>
    </citation>
    <scope>NUCLEOTIDE SEQUENCE [LARGE SCALE GENOMIC DNA]</scope>
</reference>
<keyword evidence="2" id="KW-0964">Secreted</keyword>
<dbReference type="PANTHER" id="PTHR46708:SF2">
    <property type="entry name" value="FIBRONECTIN TYPE-III DOMAIN-CONTAINING PROTEIN"/>
    <property type="match status" value="1"/>
</dbReference>
<dbReference type="EMBL" id="MFFV01000008">
    <property type="protein sequence ID" value="OGF20124.1"/>
    <property type="molecule type" value="Genomic_DNA"/>
</dbReference>
<dbReference type="InterPro" id="IPR059100">
    <property type="entry name" value="TSP3_bac"/>
</dbReference>
<feature type="domain" description="Fibronectin type-III" evidence="8">
    <location>
        <begin position="45"/>
        <end position="139"/>
    </location>
</feature>
<keyword evidence="4" id="KW-0677">Repeat</keyword>
<keyword evidence="5" id="KW-0106">Calcium</keyword>
<proteinExistence type="predicted"/>
<gene>
    <name evidence="9" type="ORF">A3I35_03460</name>
</gene>
<evidence type="ECO:0000313" key="10">
    <source>
        <dbReference type="Proteomes" id="UP000177878"/>
    </source>
</evidence>
<keyword evidence="3 7" id="KW-0732">Signal</keyword>
<evidence type="ECO:0000256" key="7">
    <source>
        <dbReference type="SAM" id="SignalP"/>
    </source>
</evidence>
<evidence type="ECO:0000256" key="1">
    <source>
        <dbReference type="ARBA" id="ARBA00004613"/>
    </source>
</evidence>
<feature type="signal peptide" evidence="7">
    <location>
        <begin position="1"/>
        <end position="28"/>
    </location>
</feature>
<evidence type="ECO:0000256" key="5">
    <source>
        <dbReference type="ARBA" id="ARBA00022837"/>
    </source>
</evidence>
<protein>
    <recommendedName>
        <fullName evidence="8">Fibronectin type-III domain-containing protein</fullName>
    </recommendedName>
</protein>
<dbReference type="AlphaFoldDB" id="A0A1F5S0D7"/>
<dbReference type="Gene3D" id="2.60.40.10">
    <property type="entry name" value="Immunoglobulins"/>
    <property type="match status" value="2"/>
</dbReference>
<accession>A0A1F5S0D7</accession>
<feature type="domain" description="Fibronectin type-III" evidence="8">
    <location>
        <begin position="141"/>
        <end position="222"/>
    </location>
</feature>
<dbReference type="CDD" id="cd00063">
    <property type="entry name" value="FN3"/>
    <property type="match status" value="2"/>
</dbReference>
<evidence type="ECO:0000259" key="8">
    <source>
        <dbReference type="PROSITE" id="PS50853"/>
    </source>
</evidence>
<dbReference type="InterPro" id="IPR003961">
    <property type="entry name" value="FN3_dom"/>
</dbReference>
<dbReference type="SUPFAM" id="SSF49265">
    <property type="entry name" value="Fibronectin type III"/>
    <property type="match status" value="1"/>
</dbReference>
<dbReference type="PANTHER" id="PTHR46708">
    <property type="entry name" value="TENASCIN"/>
    <property type="match status" value="1"/>
</dbReference>
<dbReference type="STRING" id="1797988.A3I35_03460"/>
<evidence type="ECO:0000256" key="3">
    <source>
        <dbReference type="ARBA" id="ARBA00022729"/>
    </source>
</evidence>